<evidence type="ECO:0000256" key="2">
    <source>
        <dbReference type="SAM" id="SignalP"/>
    </source>
</evidence>
<feature type="compositionally biased region" description="Polar residues" evidence="1">
    <location>
        <begin position="502"/>
        <end position="512"/>
    </location>
</feature>
<evidence type="ECO:0000256" key="1">
    <source>
        <dbReference type="SAM" id="MobiDB-lite"/>
    </source>
</evidence>
<feature type="chain" id="PRO_5040911061" evidence="2">
    <location>
        <begin position="22"/>
        <end position="512"/>
    </location>
</feature>
<comment type="caution">
    <text evidence="3">The sequence shown here is derived from an EMBL/GenBank/DDBJ whole genome shotgun (WGS) entry which is preliminary data.</text>
</comment>
<accession>A0A9W9K712</accession>
<evidence type="ECO:0000313" key="4">
    <source>
        <dbReference type="Proteomes" id="UP001141434"/>
    </source>
</evidence>
<dbReference type="AlphaFoldDB" id="A0A9W9K712"/>
<keyword evidence="4" id="KW-1185">Reference proteome</keyword>
<feature type="region of interest" description="Disordered" evidence="1">
    <location>
        <begin position="487"/>
        <end position="512"/>
    </location>
</feature>
<protein>
    <submittedName>
        <fullName evidence="3">Uncharacterized protein</fullName>
    </submittedName>
</protein>
<evidence type="ECO:0000313" key="3">
    <source>
        <dbReference type="EMBL" id="KAJ5095503.1"/>
    </source>
</evidence>
<dbReference type="Proteomes" id="UP001141434">
    <property type="component" value="Unassembled WGS sequence"/>
</dbReference>
<dbReference type="RefSeq" id="XP_056511054.1">
    <property type="nucleotide sequence ID" value="XM_056655441.1"/>
</dbReference>
<dbReference type="InterPro" id="IPR018803">
    <property type="entry name" value="Ish1/Msc1-like"/>
</dbReference>
<feature type="signal peptide" evidence="2">
    <location>
        <begin position="1"/>
        <end position="21"/>
    </location>
</feature>
<keyword evidence="2" id="KW-0732">Signal</keyword>
<reference evidence="3" key="1">
    <citation type="submission" date="2022-11" db="EMBL/GenBank/DDBJ databases">
        <authorList>
            <person name="Petersen C."/>
        </authorList>
    </citation>
    <scope>NUCLEOTIDE SEQUENCE</scope>
    <source>
        <strain evidence="3">IBT 34128</strain>
    </source>
</reference>
<reference evidence="3" key="2">
    <citation type="journal article" date="2023" name="IMA Fungus">
        <title>Comparative genomic study of the Penicillium genus elucidates a diverse pangenome and 15 lateral gene transfer events.</title>
        <authorList>
            <person name="Petersen C."/>
            <person name="Sorensen T."/>
            <person name="Nielsen M.R."/>
            <person name="Sondergaard T.E."/>
            <person name="Sorensen J.L."/>
            <person name="Fitzpatrick D.A."/>
            <person name="Frisvad J.C."/>
            <person name="Nielsen K.L."/>
        </authorList>
    </citation>
    <scope>NUCLEOTIDE SEQUENCE</scope>
    <source>
        <strain evidence="3">IBT 34128</strain>
    </source>
</reference>
<organism evidence="3 4">
    <name type="scientific">Penicillium alfredii</name>
    <dbReference type="NCBI Taxonomy" id="1506179"/>
    <lineage>
        <taxon>Eukaryota</taxon>
        <taxon>Fungi</taxon>
        <taxon>Dikarya</taxon>
        <taxon>Ascomycota</taxon>
        <taxon>Pezizomycotina</taxon>
        <taxon>Eurotiomycetes</taxon>
        <taxon>Eurotiomycetidae</taxon>
        <taxon>Eurotiales</taxon>
        <taxon>Aspergillaceae</taxon>
        <taxon>Penicillium</taxon>
    </lineage>
</organism>
<name>A0A9W9K712_9EURO</name>
<gene>
    <name evidence="3" type="ORF">NUU61_004859</name>
</gene>
<dbReference type="Pfam" id="PF10281">
    <property type="entry name" value="Ish1"/>
    <property type="match status" value="7"/>
</dbReference>
<dbReference type="GeneID" id="81394609"/>
<dbReference type="EMBL" id="JAPMSZ010000007">
    <property type="protein sequence ID" value="KAJ5095503.1"/>
    <property type="molecule type" value="Genomic_DNA"/>
</dbReference>
<dbReference type="OrthoDB" id="2527403at2759"/>
<proteinExistence type="predicted"/>
<sequence length="512" mass="57187">MKIPLATGLVIFLASAEAVGATSWWSKAIYNKWHETELERWLSDHDIPHPSPADRRDLENLVKNNWDTKVQKPLGSAADQASDQLHHAREWVFDTWSDSQLKAFLNRHGIPAPQPRKRDVLIKTARENYETIAKKAGETASYPGNWLYEQWSESELKEWLDERGWPVPQPTNRDKLIASVRRNSRLASIQARALAASASASAEAAKESLSEELFHAWSDSQLKKFLDKHNVKVPQGSRRNELIALARKHRALLVDQAESASAAAAEAIGAATTRAGNEYARATDDVKLKAQDEFDAAVKVWSDSHLKAFLDARGVPVPQHGRRDELLAKVRANQHKAASGWNEYNFDTWDKEHLQRYLSAMNSKAAQKADATRDDLIKHAKDSYRKASKAGGESYASATSAIVTATGAAKDSTFDQWSHSELKRYLDSYGIPVYQGSSINELRSAARRNAQYFKYGTTTPQDTIYAKVVETLQWALDQLKIGASSGRAQGQEAAEKVREKVSGSTQKLRQEL</sequence>